<accession>A0A834WTY6</accession>
<name>A0A834WTY6_9FABA</name>
<gene>
    <name evidence="1" type="ORF">G2W53_014660</name>
</gene>
<keyword evidence="2" id="KW-1185">Reference proteome</keyword>
<reference evidence="1" key="1">
    <citation type="submission" date="2020-09" db="EMBL/GenBank/DDBJ databases">
        <title>Genome-Enabled Discovery of Anthraquinone Biosynthesis in Senna tora.</title>
        <authorList>
            <person name="Kang S.-H."/>
            <person name="Pandey R.P."/>
            <person name="Lee C.-M."/>
            <person name="Sim J.-S."/>
            <person name="Jeong J.-T."/>
            <person name="Choi B.-S."/>
            <person name="Jung M."/>
            <person name="Ginzburg D."/>
            <person name="Zhao K."/>
            <person name="Won S.Y."/>
            <person name="Oh T.-J."/>
            <person name="Yu Y."/>
            <person name="Kim N.-H."/>
            <person name="Lee O.R."/>
            <person name="Lee T.-H."/>
            <person name="Bashyal P."/>
            <person name="Kim T.-S."/>
            <person name="Lee W.-H."/>
            <person name="Kawkins C."/>
            <person name="Kim C.-K."/>
            <person name="Kim J.S."/>
            <person name="Ahn B.O."/>
            <person name="Rhee S.Y."/>
            <person name="Sohng J.K."/>
        </authorList>
    </citation>
    <scope>NUCLEOTIDE SEQUENCE</scope>
    <source>
        <tissue evidence="1">Leaf</tissue>
    </source>
</reference>
<dbReference type="Proteomes" id="UP000634136">
    <property type="component" value="Unassembled WGS sequence"/>
</dbReference>
<proteinExistence type="predicted"/>
<sequence length="49" mass="5326">MGLCDGTRLIVAWSCKHVIEATIISGKFAGERVIIAPFGHLSIRFQVAI</sequence>
<dbReference type="GO" id="GO:0004386">
    <property type="term" value="F:helicase activity"/>
    <property type="evidence" value="ECO:0007669"/>
    <property type="project" value="UniProtKB-KW"/>
</dbReference>
<keyword evidence="1" id="KW-0347">Helicase</keyword>
<comment type="caution">
    <text evidence="1">The sequence shown here is derived from an EMBL/GenBank/DDBJ whole genome shotgun (WGS) entry which is preliminary data.</text>
</comment>
<organism evidence="1 2">
    <name type="scientific">Senna tora</name>
    <dbReference type="NCBI Taxonomy" id="362788"/>
    <lineage>
        <taxon>Eukaryota</taxon>
        <taxon>Viridiplantae</taxon>
        <taxon>Streptophyta</taxon>
        <taxon>Embryophyta</taxon>
        <taxon>Tracheophyta</taxon>
        <taxon>Spermatophyta</taxon>
        <taxon>Magnoliopsida</taxon>
        <taxon>eudicotyledons</taxon>
        <taxon>Gunneridae</taxon>
        <taxon>Pentapetalae</taxon>
        <taxon>rosids</taxon>
        <taxon>fabids</taxon>
        <taxon>Fabales</taxon>
        <taxon>Fabaceae</taxon>
        <taxon>Caesalpinioideae</taxon>
        <taxon>Cassia clade</taxon>
        <taxon>Senna</taxon>
    </lineage>
</organism>
<keyword evidence="1" id="KW-0378">Hydrolase</keyword>
<keyword evidence="1" id="KW-0067">ATP-binding</keyword>
<keyword evidence="1" id="KW-0547">Nucleotide-binding</keyword>
<dbReference type="OrthoDB" id="1934841at2759"/>
<protein>
    <submittedName>
        <fullName evidence="1">ATP-dependent DNA helicase PIF1-like</fullName>
    </submittedName>
</protein>
<evidence type="ECO:0000313" key="2">
    <source>
        <dbReference type="Proteomes" id="UP000634136"/>
    </source>
</evidence>
<dbReference type="AlphaFoldDB" id="A0A834WTY6"/>
<dbReference type="EMBL" id="JAAIUW010000005">
    <property type="protein sequence ID" value="KAF7832327.1"/>
    <property type="molecule type" value="Genomic_DNA"/>
</dbReference>
<evidence type="ECO:0000313" key="1">
    <source>
        <dbReference type="EMBL" id="KAF7832327.1"/>
    </source>
</evidence>